<accession>A0ABX9DUW0</accession>
<evidence type="ECO:0000259" key="1">
    <source>
        <dbReference type="Pfam" id="PF01636"/>
    </source>
</evidence>
<gene>
    <name evidence="2" type="ORF">C8D87_11876</name>
</gene>
<dbReference type="EMBL" id="QLTT01000018">
    <property type="protein sequence ID" value="RAS58121.1"/>
    <property type="molecule type" value="Genomic_DNA"/>
</dbReference>
<feature type="domain" description="Aminoglycoside phosphotransferase" evidence="1">
    <location>
        <begin position="97"/>
        <end position="283"/>
    </location>
</feature>
<evidence type="ECO:0000313" key="2">
    <source>
        <dbReference type="EMBL" id="RAS58121.1"/>
    </source>
</evidence>
<dbReference type="InterPro" id="IPR002575">
    <property type="entry name" value="Aminoglycoside_PTrfase"/>
</dbReference>
<organism evidence="2 3">
    <name type="scientific">Lentzea atacamensis</name>
    <dbReference type="NCBI Taxonomy" id="531938"/>
    <lineage>
        <taxon>Bacteria</taxon>
        <taxon>Bacillati</taxon>
        <taxon>Actinomycetota</taxon>
        <taxon>Actinomycetes</taxon>
        <taxon>Pseudonocardiales</taxon>
        <taxon>Pseudonocardiaceae</taxon>
        <taxon>Lentzea</taxon>
    </lineage>
</organism>
<keyword evidence="3" id="KW-1185">Reference proteome</keyword>
<dbReference type="PANTHER" id="PTHR21310">
    <property type="entry name" value="AMINOGLYCOSIDE PHOSPHOTRANSFERASE-RELATED-RELATED"/>
    <property type="match status" value="1"/>
</dbReference>
<comment type="caution">
    <text evidence="2">The sequence shown here is derived from an EMBL/GenBank/DDBJ whole genome shotgun (WGS) entry which is preliminary data.</text>
</comment>
<dbReference type="InterPro" id="IPR051678">
    <property type="entry name" value="AGP_Transferase"/>
</dbReference>
<sequence length="339" mass="36691">MACTPSAGHLNQAADTHYSHDIHRLPGRFSAGTTQGAIDPTYSCRQMLPDRGDDLTGHERAGALTDVLAEAHPEIRGLSPRFVQGTFHDVVVLNEMWAARFPRTGAALAQAPRRAAAMRLISGFDLPFETPRVLEDHLDRPLGEAHVTVSYISGEATPEKLPPDAVLRAIRDVVGSLESVALTPELLAVLDEPLQFAGGPQVGEAITEHVFPLLSDDERHQASGVLARFAALPPVPGRFVHGDLAPVNLRWHDGRVTGVLDWDFAHAGDPAFDAAAFGGFGWPLVQRAIGSTAYERALTHAAMFPLTGAAGALMQKESPERYLAWFRRRCGVREHPPVV</sequence>
<name>A0ABX9DUW0_9PSEU</name>
<dbReference type="Pfam" id="PF01636">
    <property type="entry name" value="APH"/>
    <property type="match status" value="1"/>
</dbReference>
<dbReference type="Proteomes" id="UP000248714">
    <property type="component" value="Unassembled WGS sequence"/>
</dbReference>
<dbReference type="Gene3D" id="3.90.1200.10">
    <property type="match status" value="1"/>
</dbReference>
<dbReference type="InterPro" id="IPR011009">
    <property type="entry name" value="Kinase-like_dom_sf"/>
</dbReference>
<protein>
    <submittedName>
        <fullName evidence="2">Phosphotransferase family enzyme</fullName>
    </submittedName>
</protein>
<reference evidence="2 3" key="1">
    <citation type="submission" date="2018-06" db="EMBL/GenBank/DDBJ databases">
        <title>Genomic Encyclopedia of Type Strains, Phase IV (KMG-IV): sequencing the most valuable type-strain genomes for metagenomic binning, comparative biology and taxonomic classification.</title>
        <authorList>
            <person name="Goeker M."/>
        </authorList>
    </citation>
    <scope>NUCLEOTIDE SEQUENCE [LARGE SCALE GENOMIC DNA]</scope>
    <source>
        <strain evidence="2 3">DSM 45479</strain>
    </source>
</reference>
<evidence type="ECO:0000313" key="3">
    <source>
        <dbReference type="Proteomes" id="UP000248714"/>
    </source>
</evidence>
<dbReference type="SUPFAM" id="SSF56112">
    <property type="entry name" value="Protein kinase-like (PK-like)"/>
    <property type="match status" value="1"/>
</dbReference>
<dbReference type="Gene3D" id="3.30.200.20">
    <property type="entry name" value="Phosphorylase Kinase, domain 1"/>
    <property type="match status" value="1"/>
</dbReference>
<dbReference type="PANTHER" id="PTHR21310:SF15">
    <property type="entry name" value="AMINOGLYCOSIDE PHOSPHOTRANSFERASE DOMAIN-CONTAINING PROTEIN"/>
    <property type="match status" value="1"/>
</dbReference>
<proteinExistence type="predicted"/>